<reference evidence="2" key="1">
    <citation type="journal article" date="2021" name="Nat. Microbiol.">
        <title>Cocultivation of an ultrasmall environmental parasitic bacterium with lytic ability against bacteria associated with wastewater foams.</title>
        <authorList>
            <person name="Batinovic S."/>
            <person name="Rose J.J.A."/>
            <person name="Ratcliffe J."/>
            <person name="Seviour R.J."/>
            <person name="Petrovski S."/>
        </authorList>
    </citation>
    <scope>NUCLEOTIDE SEQUENCE</scope>
    <source>
        <strain evidence="2">CON44</strain>
    </source>
</reference>
<dbReference type="InterPro" id="IPR029442">
    <property type="entry name" value="GyrI-like"/>
</dbReference>
<dbReference type="InterPro" id="IPR009061">
    <property type="entry name" value="DNA-bd_dom_put_sf"/>
</dbReference>
<dbReference type="RefSeq" id="WP_005190437.1">
    <property type="nucleotide sequence ID" value="NZ_CP045804.1"/>
</dbReference>
<dbReference type="PROSITE" id="PS50937">
    <property type="entry name" value="HTH_MERR_2"/>
    <property type="match status" value="1"/>
</dbReference>
<dbReference type="SMART" id="SM00422">
    <property type="entry name" value="HTH_MERR"/>
    <property type="match status" value="1"/>
</dbReference>
<keyword evidence="1" id="KW-0238">DNA-binding</keyword>
<dbReference type="SUPFAM" id="SSF46955">
    <property type="entry name" value="Putative DNA-binding domain"/>
    <property type="match status" value="1"/>
</dbReference>
<dbReference type="PANTHER" id="PTHR30204:SF97">
    <property type="entry name" value="MERR FAMILY REGULATORY PROTEIN"/>
    <property type="match status" value="1"/>
</dbReference>
<dbReference type="InterPro" id="IPR000551">
    <property type="entry name" value="MerR-type_HTH_dom"/>
</dbReference>
<dbReference type="Pfam" id="PF13411">
    <property type="entry name" value="MerR_1"/>
    <property type="match status" value="1"/>
</dbReference>
<accession>A0A857MDP5</accession>
<dbReference type="PANTHER" id="PTHR30204">
    <property type="entry name" value="REDOX-CYCLING DRUG-SENSING TRANSCRIPTIONAL ACTIVATOR SOXR"/>
    <property type="match status" value="1"/>
</dbReference>
<dbReference type="GO" id="GO:0003700">
    <property type="term" value="F:DNA-binding transcription factor activity"/>
    <property type="evidence" value="ECO:0007669"/>
    <property type="project" value="InterPro"/>
</dbReference>
<dbReference type="AlphaFoldDB" id="A0A857MDP5"/>
<sequence>MTDTLNLMSIGEFSSITRISVRMLRYYDTHGVLSPVDVDGATGYRRYSSDQITVAGHIRRLRDVGFGVSAIGALLAVRDTPDYARALRAQRTVLVDEAEAAAARLGALERMLTESEKEYPMSQTPVALTTLEPTTIAYLRDTIPNYQSEGMLWERFMPALAAQGVQPLPGGGCIEHDAEFRESDVTESVFVPVAAGTTVSAPLATTDLPERRAVIATATGPYHESIPRAHEAISRFMADHGLSAVRSADIATHHFNVYVTDPSQVPADELVVEVVMPVGQNET</sequence>
<gene>
    <name evidence="2" type="ORF">GII30_16945</name>
</gene>
<dbReference type="GO" id="GO:0003677">
    <property type="term" value="F:DNA binding"/>
    <property type="evidence" value="ECO:0007669"/>
    <property type="project" value="UniProtKB-KW"/>
</dbReference>
<name>A0A857MDP5_9ACTN</name>
<dbReference type="SUPFAM" id="SSF55136">
    <property type="entry name" value="Probable bacterial effector-binding domain"/>
    <property type="match status" value="1"/>
</dbReference>
<evidence type="ECO:0000256" key="1">
    <source>
        <dbReference type="ARBA" id="ARBA00023125"/>
    </source>
</evidence>
<evidence type="ECO:0000313" key="2">
    <source>
        <dbReference type="EMBL" id="QHN40604.1"/>
    </source>
</evidence>
<dbReference type="Gene3D" id="3.20.80.10">
    <property type="entry name" value="Regulatory factor, effector binding domain"/>
    <property type="match status" value="1"/>
</dbReference>
<dbReference type="Pfam" id="PF06445">
    <property type="entry name" value="GyrI-like"/>
    <property type="match status" value="1"/>
</dbReference>
<dbReference type="PROSITE" id="PS00552">
    <property type="entry name" value="HTH_MERR_1"/>
    <property type="match status" value="1"/>
</dbReference>
<dbReference type="InterPro" id="IPR010499">
    <property type="entry name" value="AraC_E-bd"/>
</dbReference>
<protein>
    <submittedName>
        <fullName evidence="2">MerR family transcriptional regulator</fullName>
    </submittedName>
</protein>
<dbReference type="InterPro" id="IPR047057">
    <property type="entry name" value="MerR_fam"/>
</dbReference>
<dbReference type="SMART" id="SM00871">
    <property type="entry name" value="AraC_E_bind"/>
    <property type="match status" value="1"/>
</dbReference>
<dbReference type="Gene3D" id="1.10.1660.10">
    <property type="match status" value="1"/>
</dbReference>
<dbReference type="EMBL" id="CP045810">
    <property type="protein sequence ID" value="QHN40604.1"/>
    <property type="molecule type" value="Genomic_DNA"/>
</dbReference>
<proteinExistence type="predicted"/>
<organism evidence="2">
    <name type="scientific">Gordonia amarae</name>
    <dbReference type="NCBI Taxonomy" id="36821"/>
    <lineage>
        <taxon>Bacteria</taxon>
        <taxon>Bacillati</taxon>
        <taxon>Actinomycetota</taxon>
        <taxon>Actinomycetes</taxon>
        <taxon>Mycobacteriales</taxon>
        <taxon>Gordoniaceae</taxon>
        <taxon>Gordonia</taxon>
    </lineage>
</organism>
<dbReference type="InterPro" id="IPR011256">
    <property type="entry name" value="Reg_factor_effector_dom_sf"/>
</dbReference>